<reference evidence="1" key="1">
    <citation type="submission" date="2020-05" db="EMBL/GenBank/DDBJ databases">
        <title>Phylogenomic resolution of chytrid fungi.</title>
        <authorList>
            <person name="Stajich J.E."/>
            <person name="Amses K."/>
            <person name="Simmons R."/>
            <person name="Seto K."/>
            <person name="Myers J."/>
            <person name="Bonds A."/>
            <person name="Quandt C.A."/>
            <person name="Barry K."/>
            <person name="Liu P."/>
            <person name="Grigoriev I."/>
            <person name="Longcore J.E."/>
            <person name="James T.Y."/>
        </authorList>
    </citation>
    <scope>NUCLEOTIDE SEQUENCE</scope>
    <source>
        <strain evidence="1">PLAUS21</strain>
    </source>
</reference>
<evidence type="ECO:0000313" key="1">
    <source>
        <dbReference type="EMBL" id="KAJ3262287.1"/>
    </source>
</evidence>
<gene>
    <name evidence="1" type="ORF">HK103_002701</name>
</gene>
<dbReference type="Proteomes" id="UP001210925">
    <property type="component" value="Unassembled WGS sequence"/>
</dbReference>
<keyword evidence="2" id="KW-1185">Reference proteome</keyword>
<dbReference type="AlphaFoldDB" id="A0AAD5YB88"/>
<organism evidence="1 2">
    <name type="scientific">Boothiomyces macroporosus</name>
    <dbReference type="NCBI Taxonomy" id="261099"/>
    <lineage>
        <taxon>Eukaryota</taxon>
        <taxon>Fungi</taxon>
        <taxon>Fungi incertae sedis</taxon>
        <taxon>Chytridiomycota</taxon>
        <taxon>Chytridiomycota incertae sedis</taxon>
        <taxon>Chytridiomycetes</taxon>
        <taxon>Rhizophydiales</taxon>
        <taxon>Terramycetaceae</taxon>
        <taxon>Boothiomyces</taxon>
    </lineage>
</organism>
<protein>
    <submittedName>
        <fullName evidence="1">Uncharacterized protein</fullName>
    </submittedName>
</protein>
<proteinExistence type="predicted"/>
<accession>A0AAD5YB88</accession>
<evidence type="ECO:0000313" key="2">
    <source>
        <dbReference type="Proteomes" id="UP001210925"/>
    </source>
</evidence>
<dbReference type="EMBL" id="JADGKB010000002">
    <property type="protein sequence ID" value="KAJ3262287.1"/>
    <property type="molecule type" value="Genomic_DNA"/>
</dbReference>
<comment type="caution">
    <text evidence="1">The sequence shown here is derived from an EMBL/GenBank/DDBJ whole genome shotgun (WGS) entry which is preliminary data.</text>
</comment>
<name>A0AAD5YB88_9FUNG</name>
<sequence>MNININMNGKQPFLLNDIKNVLRQGGNVTHILNLKVSNQPDTATGDEIRKAIYRQIANRQLTHQVLGVAVTITWRTSAKQTSAYYHCDVAGLFGDRAVKLHTQVLLQHVLNAIDNQFNNIFSTNRTGLSFIVTKPLARPPVPDFDFEENVELEPELDDTEENY</sequence>